<protein>
    <submittedName>
        <fullName evidence="1">Uncharacterized protein</fullName>
    </submittedName>
</protein>
<dbReference type="KEGG" id="mbrn:90967401"/>
<proteinExistence type="predicted"/>
<dbReference type="Proteomes" id="UP000510686">
    <property type="component" value="Chromosome 1"/>
</dbReference>
<dbReference type="AlphaFoldDB" id="A0A7D5YYF6"/>
<sequence>MKILAHVSSDDGRYTEHWAAGRRTISNLRGFASVQLHKIVDYGAGEDGQNTATKVENGLSTANPLLYQGGDSRPDGSGGALAAVFEKLGYGFENATWRNVYLTMTPELRFKDPAAPKKPFSPPLNRLGSAERCLNGVKIGIDGPEATEEDLTIHIRDSEGGSKWTIQVRNGALTYRRLEREHEIVV</sequence>
<gene>
    <name evidence="1" type="ORF">G6M90_00g001880</name>
</gene>
<reference evidence="1 2" key="1">
    <citation type="submission" date="2020-07" db="EMBL/GenBank/DDBJ databases">
        <title>Telomere length de novo assembly of all 7 chromosomes of the fungus, Metarhizium brunneum, using a novel assembly pipeline.</title>
        <authorList>
            <person name="Saud z."/>
            <person name="Kortsinoglou A."/>
            <person name="Kouvelis V.N."/>
            <person name="Butt T.M."/>
        </authorList>
    </citation>
    <scope>NUCLEOTIDE SEQUENCE [LARGE SCALE GENOMIC DNA]</scope>
    <source>
        <strain evidence="1 2">4556</strain>
    </source>
</reference>
<dbReference type="PANTHER" id="PTHR43223:SF2">
    <property type="entry name" value="METALLO-BETA-LACTAMASE DOMAIN-CONTAINING PROTEIN"/>
    <property type="match status" value="1"/>
</dbReference>
<dbReference type="GeneID" id="90967401"/>
<dbReference type="InterPro" id="IPR036527">
    <property type="entry name" value="SCP2_sterol-bd_dom_sf"/>
</dbReference>
<evidence type="ECO:0000313" key="1">
    <source>
        <dbReference type="EMBL" id="QLI63886.1"/>
    </source>
</evidence>
<evidence type="ECO:0000313" key="2">
    <source>
        <dbReference type="Proteomes" id="UP000510686"/>
    </source>
</evidence>
<dbReference type="Gene3D" id="3.30.1050.10">
    <property type="entry name" value="SCP2 sterol-binding domain"/>
    <property type="match status" value="1"/>
</dbReference>
<dbReference type="RefSeq" id="XP_065985666.1">
    <property type="nucleotide sequence ID" value="XM_066129519.1"/>
</dbReference>
<dbReference type="PANTHER" id="PTHR43223">
    <property type="entry name" value="ALKYL/ARYL-SULFATASE"/>
    <property type="match status" value="1"/>
</dbReference>
<dbReference type="EMBL" id="CP058932">
    <property type="protein sequence ID" value="QLI63886.1"/>
    <property type="molecule type" value="Genomic_DNA"/>
</dbReference>
<accession>A0A7D5YYF6</accession>
<keyword evidence="2" id="KW-1185">Reference proteome</keyword>
<dbReference type="OrthoDB" id="449487at2759"/>
<dbReference type="InterPro" id="IPR052195">
    <property type="entry name" value="Bact_Alkyl/Aryl-Sulfatase"/>
</dbReference>
<name>A0A7D5YYF6_9HYPO</name>
<organism evidence="1 2">
    <name type="scientific">Metarhizium brunneum</name>
    <dbReference type="NCBI Taxonomy" id="500148"/>
    <lineage>
        <taxon>Eukaryota</taxon>
        <taxon>Fungi</taxon>
        <taxon>Dikarya</taxon>
        <taxon>Ascomycota</taxon>
        <taxon>Pezizomycotina</taxon>
        <taxon>Sordariomycetes</taxon>
        <taxon>Hypocreomycetidae</taxon>
        <taxon>Hypocreales</taxon>
        <taxon>Clavicipitaceae</taxon>
        <taxon>Metarhizium</taxon>
    </lineage>
</organism>